<evidence type="ECO:0000313" key="1">
    <source>
        <dbReference type="EMBL" id="MBB3915538.1"/>
    </source>
</evidence>
<accession>A0A7W6B7U2</accession>
<organism evidence="1 2">
    <name type="scientific">Rhizobium fabae</name>
    <dbReference type="NCBI Taxonomy" id="573179"/>
    <lineage>
        <taxon>Bacteria</taxon>
        <taxon>Pseudomonadati</taxon>
        <taxon>Pseudomonadota</taxon>
        <taxon>Alphaproteobacteria</taxon>
        <taxon>Hyphomicrobiales</taxon>
        <taxon>Rhizobiaceae</taxon>
        <taxon>Rhizobium/Agrobacterium group</taxon>
        <taxon>Rhizobium</taxon>
    </lineage>
</organism>
<gene>
    <name evidence="1" type="ORF">GGQ65_002828</name>
</gene>
<sequence length="69" mass="7673">MTRLVCRAGAQRVVDGCGAKGNLEVGCGLHGFVEEKKQADGIAAARYRDKNARWALEREEKLADRQSRR</sequence>
<dbReference type="EMBL" id="JACIDG010000006">
    <property type="protein sequence ID" value="MBB3915538.1"/>
    <property type="molecule type" value="Genomic_DNA"/>
</dbReference>
<dbReference type="Proteomes" id="UP000545490">
    <property type="component" value="Unassembled WGS sequence"/>
</dbReference>
<evidence type="ECO:0000313" key="2">
    <source>
        <dbReference type="Proteomes" id="UP000545490"/>
    </source>
</evidence>
<reference evidence="1 2" key="1">
    <citation type="submission" date="2020-08" db="EMBL/GenBank/DDBJ databases">
        <title>Genomic Encyclopedia of Type Strains, Phase IV (KMG-IV): sequencing the most valuable type-strain genomes for metagenomic binning, comparative biology and taxonomic classification.</title>
        <authorList>
            <person name="Goeker M."/>
        </authorList>
    </citation>
    <scope>NUCLEOTIDE SEQUENCE [LARGE SCALE GENOMIC DNA]</scope>
    <source>
        <strain evidence="1 2">DSM 19331</strain>
    </source>
</reference>
<comment type="caution">
    <text evidence="1">The sequence shown here is derived from an EMBL/GenBank/DDBJ whole genome shotgun (WGS) entry which is preliminary data.</text>
</comment>
<dbReference type="AlphaFoldDB" id="A0A7W6B7U2"/>
<protein>
    <submittedName>
        <fullName evidence="1">Uncharacterized protein</fullName>
    </submittedName>
</protein>
<name>A0A7W6B7U2_9HYPH</name>
<proteinExistence type="predicted"/>